<evidence type="ECO:0000313" key="2">
    <source>
        <dbReference type="EMBL" id="KAK3262855.1"/>
    </source>
</evidence>
<dbReference type="EMBL" id="LGRX02015909">
    <property type="protein sequence ID" value="KAK3262855.1"/>
    <property type="molecule type" value="Genomic_DNA"/>
</dbReference>
<keyword evidence="3" id="KW-1185">Reference proteome</keyword>
<evidence type="ECO:0000313" key="3">
    <source>
        <dbReference type="Proteomes" id="UP001190700"/>
    </source>
</evidence>
<proteinExistence type="predicted"/>
<sequence length="206" mass="23336">MPRRPRQHQAGQHDEHAQLQEKREMERALCFVCGKPPTPGSQTDSAVFDSIQHKLCANHRRGEWRMAAYEVEGRLIDRKRELLEGQHQHAPRQGPAATTSRELQREVVVVPSDVRPPASEAKPLAIDLLSCGMQRYREDVVRATEQKVLEEQLTGALNKQASELTELKFKLQDSQHVRLSALMISKPACRAVRAWQIGADLPNDNI</sequence>
<organism evidence="2 3">
    <name type="scientific">Cymbomonas tetramitiformis</name>
    <dbReference type="NCBI Taxonomy" id="36881"/>
    <lineage>
        <taxon>Eukaryota</taxon>
        <taxon>Viridiplantae</taxon>
        <taxon>Chlorophyta</taxon>
        <taxon>Pyramimonadophyceae</taxon>
        <taxon>Pyramimonadales</taxon>
        <taxon>Pyramimonadaceae</taxon>
        <taxon>Cymbomonas</taxon>
    </lineage>
</organism>
<feature type="region of interest" description="Disordered" evidence="1">
    <location>
        <begin position="1"/>
        <end position="21"/>
    </location>
</feature>
<reference evidence="2 3" key="1">
    <citation type="journal article" date="2015" name="Genome Biol. Evol.">
        <title>Comparative Genomics of a Bacterivorous Green Alga Reveals Evolutionary Causalities and Consequences of Phago-Mixotrophic Mode of Nutrition.</title>
        <authorList>
            <person name="Burns J.A."/>
            <person name="Paasch A."/>
            <person name="Narechania A."/>
            <person name="Kim E."/>
        </authorList>
    </citation>
    <scope>NUCLEOTIDE SEQUENCE [LARGE SCALE GENOMIC DNA]</scope>
    <source>
        <strain evidence="2 3">PLY_AMNH</strain>
    </source>
</reference>
<comment type="caution">
    <text evidence="2">The sequence shown here is derived from an EMBL/GenBank/DDBJ whole genome shotgun (WGS) entry which is preliminary data.</text>
</comment>
<accession>A0AAE0FNC9</accession>
<gene>
    <name evidence="2" type="ORF">CYMTET_28312</name>
</gene>
<protein>
    <submittedName>
        <fullName evidence="2">Uncharacterized protein</fullName>
    </submittedName>
</protein>
<dbReference type="Proteomes" id="UP001190700">
    <property type="component" value="Unassembled WGS sequence"/>
</dbReference>
<name>A0AAE0FNC9_9CHLO</name>
<dbReference type="AlphaFoldDB" id="A0AAE0FNC9"/>
<evidence type="ECO:0000256" key="1">
    <source>
        <dbReference type="SAM" id="MobiDB-lite"/>
    </source>
</evidence>
<feature type="compositionally biased region" description="Basic and acidic residues" evidence="1">
    <location>
        <begin position="11"/>
        <end position="21"/>
    </location>
</feature>